<evidence type="ECO:0000313" key="6">
    <source>
        <dbReference type="Proteomes" id="UP000584642"/>
    </source>
</evidence>
<dbReference type="SMART" id="SM00345">
    <property type="entry name" value="HTH_GNTR"/>
    <property type="match status" value="1"/>
</dbReference>
<proteinExistence type="predicted"/>
<evidence type="ECO:0000256" key="1">
    <source>
        <dbReference type="ARBA" id="ARBA00023015"/>
    </source>
</evidence>
<dbReference type="SMART" id="SM00895">
    <property type="entry name" value="FCD"/>
    <property type="match status" value="1"/>
</dbReference>
<dbReference type="Pfam" id="PF00392">
    <property type="entry name" value="GntR"/>
    <property type="match status" value="1"/>
</dbReference>
<organism evidence="5 6">
    <name type="scientific">Azospirillum oleiclasticum</name>
    <dbReference type="NCBI Taxonomy" id="2735135"/>
    <lineage>
        <taxon>Bacteria</taxon>
        <taxon>Pseudomonadati</taxon>
        <taxon>Pseudomonadota</taxon>
        <taxon>Alphaproteobacteria</taxon>
        <taxon>Rhodospirillales</taxon>
        <taxon>Azospirillaceae</taxon>
        <taxon>Azospirillum</taxon>
    </lineage>
</organism>
<accession>A0ABX2T5N0</accession>
<dbReference type="InterPro" id="IPR036390">
    <property type="entry name" value="WH_DNA-bd_sf"/>
</dbReference>
<evidence type="ECO:0000259" key="4">
    <source>
        <dbReference type="PROSITE" id="PS50949"/>
    </source>
</evidence>
<keyword evidence="1" id="KW-0805">Transcription regulation</keyword>
<name>A0ABX2T5N0_9PROT</name>
<dbReference type="SUPFAM" id="SSF46785">
    <property type="entry name" value="Winged helix' DNA-binding domain"/>
    <property type="match status" value="1"/>
</dbReference>
<evidence type="ECO:0000256" key="3">
    <source>
        <dbReference type="ARBA" id="ARBA00023163"/>
    </source>
</evidence>
<gene>
    <name evidence="5" type="ORF">HND93_01910</name>
</gene>
<dbReference type="Pfam" id="PF07729">
    <property type="entry name" value="FCD"/>
    <property type="match status" value="1"/>
</dbReference>
<dbReference type="Gene3D" id="1.10.10.10">
    <property type="entry name" value="Winged helix-like DNA-binding domain superfamily/Winged helix DNA-binding domain"/>
    <property type="match status" value="1"/>
</dbReference>
<dbReference type="RefSeq" id="WP_180280195.1">
    <property type="nucleotide sequence ID" value="NZ_JABFDB010000001.1"/>
</dbReference>
<keyword evidence="2" id="KW-0238">DNA-binding</keyword>
<dbReference type="InterPro" id="IPR036388">
    <property type="entry name" value="WH-like_DNA-bd_sf"/>
</dbReference>
<dbReference type="InterPro" id="IPR011711">
    <property type="entry name" value="GntR_C"/>
</dbReference>
<keyword evidence="6" id="KW-1185">Reference proteome</keyword>
<dbReference type="InterPro" id="IPR000524">
    <property type="entry name" value="Tscrpt_reg_HTH_GntR"/>
</dbReference>
<reference evidence="5 6" key="1">
    <citation type="submission" date="2020-05" db="EMBL/GenBank/DDBJ databases">
        <title>Azospirillum oleiclasticum sp. nov, a nitrogen-fixing and heavy crude oil-emulsifying bacterium isolated from the crude oil of Yumen Oilfield.</title>
        <authorList>
            <person name="Wu D."/>
            <person name="Cai M."/>
            <person name="Zhang X."/>
        </authorList>
    </citation>
    <scope>NUCLEOTIDE SEQUENCE [LARGE SCALE GENOMIC DNA]</scope>
    <source>
        <strain evidence="5 6">ROY-1-1-2</strain>
    </source>
</reference>
<dbReference type="PANTHER" id="PTHR43537">
    <property type="entry name" value="TRANSCRIPTIONAL REGULATOR, GNTR FAMILY"/>
    <property type="match status" value="1"/>
</dbReference>
<protein>
    <submittedName>
        <fullName evidence="5">GntR family transcriptional regulator</fullName>
    </submittedName>
</protein>
<evidence type="ECO:0000313" key="5">
    <source>
        <dbReference type="EMBL" id="NYZ18453.1"/>
    </source>
</evidence>
<dbReference type="Gene3D" id="1.20.120.530">
    <property type="entry name" value="GntR ligand-binding domain-like"/>
    <property type="match status" value="1"/>
</dbReference>
<feature type="domain" description="HTH gntR-type" evidence="4">
    <location>
        <begin position="12"/>
        <end position="79"/>
    </location>
</feature>
<dbReference type="Proteomes" id="UP000584642">
    <property type="component" value="Unassembled WGS sequence"/>
</dbReference>
<dbReference type="EMBL" id="JABFDB010000001">
    <property type="protein sequence ID" value="NYZ18453.1"/>
    <property type="molecule type" value="Genomic_DNA"/>
</dbReference>
<dbReference type="InterPro" id="IPR008920">
    <property type="entry name" value="TF_FadR/GntR_C"/>
</dbReference>
<dbReference type="SUPFAM" id="SSF48008">
    <property type="entry name" value="GntR ligand-binding domain-like"/>
    <property type="match status" value="1"/>
</dbReference>
<comment type="caution">
    <text evidence="5">The sequence shown here is derived from an EMBL/GenBank/DDBJ whole genome shotgun (WGS) entry which is preliminary data.</text>
</comment>
<keyword evidence="3" id="KW-0804">Transcription</keyword>
<dbReference type="PROSITE" id="PS50949">
    <property type="entry name" value="HTH_GNTR"/>
    <property type="match status" value="1"/>
</dbReference>
<evidence type="ECO:0000256" key="2">
    <source>
        <dbReference type="ARBA" id="ARBA00023125"/>
    </source>
</evidence>
<dbReference type="PANTHER" id="PTHR43537:SF20">
    <property type="entry name" value="HTH-TYPE TRANSCRIPTIONAL REPRESSOR GLAR"/>
    <property type="match status" value="1"/>
</dbReference>
<sequence length="236" mass="26508">MAERRGESVVARTLADYAYQRIRSDIVSGALPAGSKLRLEALSQQYDVGMSPLREALARLAGDALVVVEGQRGFWVASLSLADLDDVTHVRGLIETEALQRSIERGGPDWEREVERSFEELSEAEARLSREGETAVPLWEDANRRFHEALVSACDSPWLKRLRHLLYQQSERYRRISLITSGPNRCVHEEHRAIHDAAVKRQTLKACRLTEEHLQRTAVQVRAALEAAESARGTTG</sequence>